<dbReference type="EMBL" id="QEAN01000240">
    <property type="protein sequence ID" value="TPX42222.1"/>
    <property type="molecule type" value="Genomic_DNA"/>
</dbReference>
<name>A0A507CSS4_9FUNG</name>
<evidence type="ECO:0000313" key="5">
    <source>
        <dbReference type="EMBL" id="TPX42222.1"/>
    </source>
</evidence>
<protein>
    <recommendedName>
        <fullName evidence="4">CBS domain-containing protein</fullName>
    </recommendedName>
</protein>
<dbReference type="VEuPathDB" id="FungiDB:SeMB42_g05223"/>
<feature type="domain" description="CBS" evidence="4">
    <location>
        <begin position="44"/>
        <end position="103"/>
    </location>
</feature>
<feature type="domain" description="CBS" evidence="4">
    <location>
        <begin position="302"/>
        <end position="360"/>
    </location>
</feature>
<organism evidence="5 6">
    <name type="scientific">Synchytrium endobioticum</name>
    <dbReference type="NCBI Taxonomy" id="286115"/>
    <lineage>
        <taxon>Eukaryota</taxon>
        <taxon>Fungi</taxon>
        <taxon>Fungi incertae sedis</taxon>
        <taxon>Chytridiomycota</taxon>
        <taxon>Chytridiomycota incertae sedis</taxon>
        <taxon>Chytridiomycetes</taxon>
        <taxon>Synchytriales</taxon>
        <taxon>Synchytriaceae</taxon>
        <taxon>Synchytrium</taxon>
    </lineage>
</organism>
<keyword evidence="6" id="KW-1185">Reference proteome</keyword>
<evidence type="ECO:0000313" key="6">
    <source>
        <dbReference type="Proteomes" id="UP000317494"/>
    </source>
</evidence>
<reference evidence="5 6" key="1">
    <citation type="journal article" date="2019" name="Sci. Rep.">
        <title>Comparative genomics of chytrid fungi reveal insights into the obligate biotrophic and pathogenic lifestyle of Synchytrium endobioticum.</title>
        <authorList>
            <person name="van de Vossenberg B.T.L.H."/>
            <person name="Warris S."/>
            <person name="Nguyen H.D.T."/>
            <person name="van Gent-Pelzer M.P.E."/>
            <person name="Joly D.L."/>
            <person name="van de Geest H.C."/>
            <person name="Bonants P.J.M."/>
            <person name="Smith D.S."/>
            <person name="Levesque C.A."/>
            <person name="van der Lee T.A.J."/>
        </authorList>
    </citation>
    <scope>NUCLEOTIDE SEQUENCE [LARGE SCALE GENOMIC DNA]</scope>
    <source>
        <strain evidence="5 6">MB42</strain>
    </source>
</reference>
<dbReference type="Proteomes" id="UP000317494">
    <property type="component" value="Unassembled WGS sequence"/>
</dbReference>
<feature type="domain" description="CBS" evidence="4">
    <location>
        <begin position="138"/>
        <end position="202"/>
    </location>
</feature>
<gene>
    <name evidence="5" type="ORF">SeMB42_g05223</name>
</gene>
<evidence type="ECO:0000256" key="2">
    <source>
        <dbReference type="ARBA" id="ARBA00023122"/>
    </source>
</evidence>
<comment type="caution">
    <text evidence="5">The sequence shown here is derived from an EMBL/GenBank/DDBJ whole genome shotgun (WGS) entry which is preliminary data.</text>
</comment>
<evidence type="ECO:0000256" key="1">
    <source>
        <dbReference type="ARBA" id="ARBA00022737"/>
    </source>
</evidence>
<dbReference type="PROSITE" id="PS51371">
    <property type="entry name" value="CBS"/>
    <property type="match status" value="4"/>
</dbReference>
<dbReference type="InterPro" id="IPR050511">
    <property type="entry name" value="AMPK_gamma/SDS23_families"/>
</dbReference>
<evidence type="ECO:0000259" key="4">
    <source>
        <dbReference type="PROSITE" id="PS51371"/>
    </source>
</evidence>
<dbReference type="AlphaFoldDB" id="A0A507CSS4"/>
<dbReference type="SMART" id="SM00116">
    <property type="entry name" value="CBS"/>
    <property type="match status" value="4"/>
</dbReference>
<dbReference type="InterPro" id="IPR000644">
    <property type="entry name" value="CBS_dom"/>
</dbReference>
<dbReference type="SUPFAM" id="SSF54631">
    <property type="entry name" value="CBS-domain pair"/>
    <property type="match status" value="2"/>
</dbReference>
<feature type="domain" description="CBS" evidence="4">
    <location>
        <begin position="221"/>
        <end position="278"/>
    </location>
</feature>
<keyword evidence="1" id="KW-0677">Repeat</keyword>
<dbReference type="GO" id="GO:0004865">
    <property type="term" value="F:protein serine/threonine phosphatase inhibitor activity"/>
    <property type="evidence" value="ECO:0007669"/>
    <property type="project" value="TreeGrafter"/>
</dbReference>
<dbReference type="PANTHER" id="PTHR13780">
    <property type="entry name" value="AMP-ACTIVATED PROTEIN KINASE, GAMMA REGULATORY SUBUNIT"/>
    <property type="match status" value="1"/>
</dbReference>
<keyword evidence="2 3" id="KW-0129">CBS domain</keyword>
<dbReference type="CDD" id="cd02205">
    <property type="entry name" value="CBS_pair_SF"/>
    <property type="match status" value="1"/>
</dbReference>
<dbReference type="Gene3D" id="3.10.580.10">
    <property type="entry name" value="CBS-domain"/>
    <property type="match status" value="2"/>
</dbReference>
<dbReference type="STRING" id="286115.A0A507CSS4"/>
<dbReference type="PANTHER" id="PTHR13780:SF36">
    <property type="entry name" value="CBS DOMAIN-CONTAINING PROTEIN"/>
    <property type="match status" value="1"/>
</dbReference>
<accession>A0A507CSS4</accession>
<dbReference type="InterPro" id="IPR046342">
    <property type="entry name" value="CBS_dom_sf"/>
</dbReference>
<dbReference type="GO" id="GO:0042149">
    <property type="term" value="P:cellular response to glucose starvation"/>
    <property type="evidence" value="ECO:0007669"/>
    <property type="project" value="TreeGrafter"/>
</dbReference>
<evidence type="ECO:0000256" key="3">
    <source>
        <dbReference type="PROSITE-ProRule" id="PRU00703"/>
    </source>
</evidence>
<dbReference type="Pfam" id="PF00571">
    <property type="entry name" value="CBS"/>
    <property type="match status" value="3"/>
</dbReference>
<sequence length="361" mass="40243">MSQKDKWSSDQNLRISKMTQVPEPLRYPAELLSRVHVNPMLLCRNKSPVYIDATATVEEAASILTNNNISSAPLYDAPSDNFIGVLDYRDLATYVLKVFHKASSENKFNVEAEMGMSDIVKLSNFDKQGVPVHLIANLSRRDALVPIEVSATLSDACSLLVKEKVHRLIVFDPAIPKGPERFLGVLSESSVCKFVADRFGKLGEVLGTWDDGKKSLAELGFVKGNVISIHKEDSVLDALSIMHDHSISSLAIIENGDKLIGTISMSDIREILKSRRDWKHLYDQVFTFFQNNLSRLGIERGADRVPSVVARPQTSLLTAMERMVGTHIHRLWIVENGDTLVGVLAMSDLMPLFLSRMPQEK</sequence>
<proteinExistence type="predicted"/>